<dbReference type="InterPro" id="IPR056884">
    <property type="entry name" value="NPHP3-like_N"/>
</dbReference>
<reference evidence="4 5" key="1">
    <citation type="submission" date="2018-12" db="EMBL/GenBank/DDBJ databases">
        <title>Draft genome sequence of Xylaria grammica IHI A82.</title>
        <authorList>
            <person name="Buettner E."/>
            <person name="Kellner H."/>
        </authorList>
    </citation>
    <scope>NUCLEOTIDE SEQUENCE [LARGE SCALE GENOMIC DNA]</scope>
    <source>
        <strain evidence="4 5">IHI A82</strain>
    </source>
</reference>
<evidence type="ECO:0000259" key="3">
    <source>
        <dbReference type="Pfam" id="PF24883"/>
    </source>
</evidence>
<dbReference type="PANTHER" id="PTHR10039">
    <property type="entry name" value="AMELOGENIN"/>
    <property type="match status" value="1"/>
</dbReference>
<dbReference type="Pfam" id="PF24883">
    <property type="entry name" value="NPHP3_N"/>
    <property type="match status" value="1"/>
</dbReference>
<keyword evidence="5" id="KW-1185">Reference proteome</keyword>
<evidence type="ECO:0000313" key="4">
    <source>
        <dbReference type="EMBL" id="RWA07277.1"/>
    </source>
</evidence>
<gene>
    <name evidence="4" type="ORF">EKO27_g7823</name>
</gene>
<name>A0A439CZ12_9PEZI</name>
<evidence type="ECO:0000256" key="1">
    <source>
        <dbReference type="ARBA" id="ARBA00022737"/>
    </source>
</evidence>
<dbReference type="AlphaFoldDB" id="A0A439CZ12"/>
<organism evidence="4 5">
    <name type="scientific">Xylaria grammica</name>
    <dbReference type="NCBI Taxonomy" id="363999"/>
    <lineage>
        <taxon>Eukaryota</taxon>
        <taxon>Fungi</taxon>
        <taxon>Dikarya</taxon>
        <taxon>Ascomycota</taxon>
        <taxon>Pezizomycotina</taxon>
        <taxon>Sordariomycetes</taxon>
        <taxon>Xylariomycetidae</taxon>
        <taxon>Xylariales</taxon>
        <taxon>Xylariaceae</taxon>
        <taxon>Xylaria</taxon>
    </lineage>
</organism>
<proteinExistence type="predicted"/>
<comment type="caution">
    <text evidence="4">The sequence shown here is derived from an EMBL/GenBank/DDBJ whole genome shotgun (WGS) entry which is preliminary data.</text>
</comment>
<keyword evidence="1" id="KW-0677">Repeat</keyword>
<dbReference type="SUPFAM" id="SSF52540">
    <property type="entry name" value="P-loop containing nucleoside triphosphate hydrolases"/>
    <property type="match status" value="1"/>
</dbReference>
<sequence length="834" mass="94685">MSPGKLEWLKFGEALFRQLSIGAPAENTCQWLPDTTSFKAWIGRSNVDSHLGLLQIIGKPGSGKSTLMKQAFETTRANFRGNTGVCVLGHFFDRRGQQALQHSTKGALRSLLYQLGIQHPASLTAFRDYTLRDLRQLESSGSRSYLNVLKSSLEGIFSNLALAPQRTIIFIDALDECDSKDALNTGYFLAQLTRTAYKNQIQLDVCIARREHPSITVKDSLEVRMETYNDVDIQNYIQQKFELASIADSDEELLRKTVFQRSNGIFLWVVLTVEGILKDLETGENIKFILKRTESLPKTLEALYEQIIGNMDPENRKMALRLFQWAVLATERLRIREWHHILAFIRENPPASLREWKDSYYYTETDTQLERRIRTLSQGLVEFKVTAEISTAASDSGSLRAGAGSLDSNLGDSRVVQPIHETVTEFFMSGGARRLYMDNIAEEFVGGGHLFIASTCLTYIGISELDGLFLARKRFEDSPIFDSGDRVTRGRVKTKASGKEKSRRRHRSRSATSFMSSASSHSGKYRLQSHDDKLRGNDTPPEDAASTAFEILDFEEELVAPAYVPDMALGFSPESSTPEDFAALFPSLNPFTIGHDNFSSDGNMNLVVDVPFPTRRKPGKRIQLFHLRMVNLSKREFSLRRYYRASGREISWSRRKYVELDTRPILQRSFKRVVERLSDRSTSHEFEPDIIDARDSLAATGGYSPWASVDNHIGDVKDFKPADVIRLGFNNYSTIEIEYVSSRKGRTYQFSFWQREYTWNRVVDESLISLHLFEGRQKKDPLASIIPIATSPEQIRAHEATGGWVPPHQMQFIEESLLSDHPLAEYSSPVPLRL</sequence>
<protein>
    <recommendedName>
        <fullName evidence="3">Nephrocystin 3-like N-terminal domain-containing protein</fullName>
    </recommendedName>
</protein>
<dbReference type="Gene3D" id="3.40.50.300">
    <property type="entry name" value="P-loop containing nucleotide triphosphate hydrolases"/>
    <property type="match status" value="1"/>
</dbReference>
<dbReference type="EMBL" id="RYZI01000270">
    <property type="protein sequence ID" value="RWA07277.1"/>
    <property type="molecule type" value="Genomic_DNA"/>
</dbReference>
<dbReference type="Proteomes" id="UP000286045">
    <property type="component" value="Unassembled WGS sequence"/>
</dbReference>
<dbReference type="STRING" id="363999.A0A439CZ12"/>
<dbReference type="PANTHER" id="PTHR10039:SF5">
    <property type="entry name" value="NACHT DOMAIN-CONTAINING PROTEIN"/>
    <property type="match status" value="1"/>
</dbReference>
<feature type="region of interest" description="Disordered" evidence="2">
    <location>
        <begin position="486"/>
        <end position="542"/>
    </location>
</feature>
<dbReference type="InterPro" id="IPR027417">
    <property type="entry name" value="P-loop_NTPase"/>
</dbReference>
<evidence type="ECO:0000313" key="5">
    <source>
        <dbReference type="Proteomes" id="UP000286045"/>
    </source>
</evidence>
<accession>A0A439CZ12</accession>
<feature type="compositionally biased region" description="Basic residues" evidence="2">
    <location>
        <begin position="489"/>
        <end position="509"/>
    </location>
</feature>
<feature type="compositionally biased region" description="Low complexity" evidence="2">
    <location>
        <begin position="510"/>
        <end position="522"/>
    </location>
</feature>
<evidence type="ECO:0000256" key="2">
    <source>
        <dbReference type="SAM" id="MobiDB-lite"/>
    </source>
</evidence>
<feature type="domain" description="Nephrocystin 3-like N-terminal" evidence="3">
    <location>
        <begin position="27"/>
        <end position="208"/>
    </location>
</feature>